<name>A0ABV2R4T8_9HYPH</name>
<feature type="domain" description="HTH gntR-type" evidence="5">
    <location>
        <begin position="30"/>
        <end position="98"/>
    </location>
</feature>
<dbReference type="Gene3D" id="1.20.120.530">
    <property type="entry name" value="GntR ligand-binding domain-like"/>
    <property type="match status" value="1"/>
</dbReference>
<dbReference type="CDD" id="cd07377">
    <property type="entry name" value="WHTH_GntR"/>
    <property type="match status" value="1"/>
</dbReference>
<dbReference type="InterPro" id="IPR011711">
    <property type="entry name" value="GntR_C"/>
</dbReference>
<dbReference type="Gene3D" id="1.10.10.10">
    <property type="entry name" value="Winged helix-like DNA-binding domain superfamily/Winged helix DNA-binding domain"/>
    <property type="match status" value="1"/>
</dbReference>
<keyword evidence="7" id="KW-1185">Reference proteome</keyword>
<dbReference type="InterPro" id="IPR036390">
    <property type="entry name" value="WH_DNA-bd_sf"/>
</dbReference>
<dbReference type="InterPro" id="IPR008920">
    <property type="entry name" value="TF_FadR/GntR_C"/>
</dbReference>
<keyword evidence="1" id="KW-0805">Transcription regulation</keyword>
<reference evidence="6 7" key="1">
    <citation type="submission" date="2024-06" db="EMBL/GenBank/DDBJ databases">
        <title>Sorghum-associated microbial communities from plants grown in Nebraska, USA.</title>
        <authorList>
            <person name="Schachtman D."/>
        </authorList>
    </citation>
    <scope>NUCLEOTIDE SEQUENCE [LARGE SCALE GENOMIC DNA]</scope>
    <source>
        <strain evidence="6 7">3207</strain>
    </source>
</reference>
<keyword evidence="2" id="KW-0238">DNA-binding</keyword>
<dbReference type="PROSITE" id="PS50949">
    <property type="entry name" value="HTH_GNTR"/>
    <property type="match status" value="1"/>
</dbReference>
<dbReference type="PANTHER" id="PTHR43537">
    <property type="entry name" value="TRANSCRIPTIONAL REGULATOR, GNTR FAMILY"/>
    <property type="match status" value="1"/>
</dbReference>
<evidence type="ECO:0000256" key="2">
    <source>
        <dbReference type="ARBA" id="ARBA00023125"/>
    </source>
</evidence>
<dbReference type="SUPFAM" id="SSF46785">
    <property type="entry name" value="Winged helix' DNA-binding domain"/>
    <property type="match status" value="1"/>
</dbReference>
<evidence type="ECO:0000256" key="4">
    <source>
        <dbReference type="SAM" id="MobiDB-lite"/>
    </source>
</evidence>
<feature type="region of interest" description="Disordered" evidence="4">
    <location>
        <begin position="1"/>
        <end position="21"/>
    </location>
</feature>
<keyword evidence="3" id="KW-0804">Transcription</keyword>
<gene>
    <name evidence="6" type="ORF">ABIE08_004267</name>
</gene>
<evidence type="ECO:0000256" key="3">
    <source>
        <dbReference type="ARBA" id="ARBA00023163"/>
    </source>
</evidence>
<dbReference type="SUPFAM" id="SSF48008">
    <property type="entry name" value="GntR ligand-binding domain-like"/>
    <property type="match status" value="1"/>
</dbReference>
<comment type="caution">
    <text evidence="6">The sequence shown here is derived from an EMBL/GenBank/DDBJ whole genome shotgun (WGS) entry which is preliminary data.</text>
</comment>
<dbReference type="PANTHER" id="PTHR43537:SF44">
    <property type="entry name" value="GNTR FAMILY REGULATORY PROTEIN"/>
    <property type="match status" value="1"/>
</dbReference>
<dbReference type="Pfam" id="PF00392">
    <property type="entry name" value="GntR"/>
    <property type="match status" value="1"/>
</dbReference>
<dbReference type="SMART" id="SM00895">
    <property type="entry name" value="FCD"/>
    <property type="match status" value="1"/>
</dbReference>
<accession>A0ABV2R4T8</accession>
<dbReference type="Pfam" id="PF07729">
    <property type="entry name" value="FCD"/>
    <property type="match status" value="1"/>
</dbReference>
<dbReference type="InterPro" id="IPR036388">
    <property type="entry name" value="WH-like_DNA-bd_sf"/>
</dbReference>
<evidence type="ECO:0000313" key="7">
    <source>
        <dbReference type="Proteomes" id="UP001549321"/>
    </source>
</evidence>
<organism evidence="6 7">
    <name type="scientific">Kaistia defluvii</name>
    <dbReference type="NCBI Taxonomy" id="410841"/>
    <lineage>
        <taxon>Bacteria</taxon>
        <taxon>Pseudomonadati</taxon>
        <taxon>Pseudomonadota</taxon>
        <taxon>Alphaproteobacteria</taxon>
        <taxon>Hyphomicrobiales</taxon>
        <taxon>Kaistiaceae</taxon>
        <taxon>Kaistia</taxon>
    </lineage>
</organism>
<proteinExistence type="predicted"/>
<dbReference type="PRINTS" id="PR00035">
    <property type="entry name" value="HTHGNTR"/>
</dbReference>
<dbReference type="EMBL" id="JBEPSM010000004">
    <property type="protein sequence ID" value="MET4636309.1"/>
    <property type="molecule type" value="Genomic_DNA"/>
</dbReference>
<dbReference type="InterPro" id="IPR000524">
    <property type="entry name" value="Tscrpt_reg_HTH_GntR"/>
</dbReference>
<dbReference type="Proteomes" id="UP001549321">
    <property type="component" value="Unassembled WGS sequence"/>
</dbReference>
<dbReference type="SMART" id="SM00345">
    <property type="entry name" value="HTH_GNTR"/>
    <property type="match status" value="1"/>
</dbReference>
<protein>
    <submittedName>
        <fullName evidence="6">GntR family galactonate operon transcriptional repressor</fullName>
    </submittedName>
</protein>
<evidence type="ECO:0000256" key="1">
    <source>
        <dbReference type="ARBA" id="ARBA00023015"/>
    </source>
</evidence>
<sequence length="258" mass="28114">MTTPEPSPMTSPAETTAETGADTLVRRAKPRVQKEIIATLARAIASGRFPPHSNLPRENDLCAEFGVSRTVIREALKVLESKGLVRGRPRVGTTVRDKEDWNLLDPDIVDWMGTGFLDPALLMSILEARRAIEPAAAALAATRATTQEIADLDHAWQRMAGAVDDEAFTEADVAFHTVLLKASHNRVFAQFSGLIHAAMQRALGASNRSVANHEEALRVHHWLVEALRLRDEPGARQAVNAILDLAERDLRAAAAAES</sequence>
<evidence type="ECO:0000259" key="5">
    <source>
        <dbReference type="PROSITE" id="PS50949"/>
    </source>
</evidence>
<evidence type="ECO:0000313" key="6">
    <source>
        <dbReference type="EMBL" id="MET4636309.1"/>
    </source>
</evidence>